<keyword evidence="1" id="KW-0472">Membrane</keyword>
<feature type="transmembrane region" description="Helical" evidence="1">
    <location>
        <begin position="128"/>
        <end position="155"/>
    </location>
</feature>
<sequence>MPKGFWFYRNQGCALVAAIMLLCACGTAALVVLGPSVKTVKDQKDGVDLIARVDPDLGRLAEAAIKISKGDPADATAALAGAERDLASARESNSRAKLLSQEAEAQRLKNLSTVGGAVNVALDAVGGALAALVAAVGVAGVVLAILAFLAGAWFARPKKH</sequence>
<dbReference type="PROSITE" id="PS51257">
    <property type="entry name" value="PROKAR_LIPOPROTEIN"/>
    <property type="match status" value="1"/>
</dbReference>
<keyword evidence="1" id="KW-0812">Transmembrane</keyword>
<dbReference type="AlphaFoldDB" id="A0A0G1X5Y1"/>
<name>A0A0G1X5Y1_9BACT</name>
<organism evidence="2 3">
    <name type="scientific">Candidatus Yanofskybacteria bacterium GW2011_GWA1_48_10</name>
    <dbReference type="NCBI Taxonomy" id="1619022"/>
    <lineage>
        <taxon>Bacteria</taxon>
        <taxon>Candidatus Yanofskyibacteriota</taxon>
    </lineage>
</organism>
<reference evidence="2 3" key="1">
    <citation type="journal article" date="2015" name="Nature">
        <title>rRNA introns, odd ribosomes, and small enigmatic genomes across a large radiation of phyla.</title>
        <authorList>
            <person name="Brown C.T."/>
            <person name="Hug L.A."/>
            <person name="Thomas B.C."/>
            <person name="Sharon I."/>
            <person name="Castelle C.J."/>
            <person name="Singh A."/>
            <person name="Wilkins M.J."/>
            <person name="Williams K.H."/>
            <person name="Banfield J.F."/>
        </authorList>
    </citation>
    <scope>NUCLEOTIDE SEQUENCE [LARGE SCALE GENOMIC DNA]</scope>
</reference>
<dbReference type="Proteomes" id="UP000034403">
    <property type="component" value="Unassembled WGS sequence"/>
</dbReference>
<dbReference type="EMBL" id="LCPC01000004">
    <property type="protein sequence ID" value="KKU89820.1"/>
    <property type="molecule type" value="Genomic_DNA"/>
</dbReference>
<accession>A0A0G1X5Y1</accession>
<evidence type="ECO:0000256" key="1">
    <source>
        <dbReference type="SAM" id="Phobius"/>
    </source>
</evidence>
<comment type="caution">
    <text evidence="2">The sequence shown here is derived from an EMBL/GenBank/DDBJ whole genome shotgun (WGS) entry which is preliminary data.</text>
</comment>
<keyword evidence="1" id="KW-1133">Transmembrane helix</keyword>
<feature type="transmembrane region" description="Helical" evidence="1">
    <location>
        <begin position="12"/>
        <end position="33"/>
    </location>
</feature>
<evidence type="ECO:0000313" key="2">
    <source>
        <dbReference type="EMBL" id="KKU89820.1"/>
    </source>
</evidence>
<proteinExistence type="predicted"/>
<evidence type="ECO:0000313" key="3">
    <source>
        <dbReference type="Proteomes" id="UP000034403"/>
    </source>
</evidence>
<gene>
    <name evidence="2" type="ORF">UY20_C0004G0002</name>
</gene>
<protein>
    <submittedName>
        <fullName evidence="2">Uncharacterized protein</fullName>
    </submittedName>
</protein>